<dbReference type="Gene3D" id="2.60.40.3940">
    <property type="match status" value="1"/>
</dbReference>
<name>A0ABT3L5N5_9CYAN</name>
<proteinExistence type="predicted"/>
<sequence>MAQFYTLLTQTGQAKMANAIALGQLIEITHLAVGDGGGSMPTPDSNRTTLVNEVRRAQINRVAVDEENPSWLIVEQVLPPDVGGWTIREVGIFDADGDLIGYGNYPATYKPTLDEGSGRTQTIRMVLEVSHTSNITLRVDPSVVLATRKYADDAIAGHAGSRNHPAGTTTAQGMLQLATSEEARGGTRTDRAVHPAGLKSHVDQRAAGQQQVDAGEEDNIFVTPKALKQWNKPATEDISGLVKLATALAAQQMEDEEAVLTPKTLAEAFKGGNQSVGGGSGYYRLPGGLVLQWGLIGSGSSGTTSFPIEFPNECLHVFTTEDNGSGNHHHHPTYNLATNQFQWRCGNNQGVNSAGGSGARFFAIGY</sequence>
<evidence type="ECO:0000313" key="4">
    <source>
        <dbReference type="Proteomes" id="UP001526426"/>
    </source>
</evidence>
<feature type="domain" description="Phage tail fibre protein N-terminal" evidence="1">
    <location>
        <begin position="1"/>
        <end position="149"/>
    </location>
</feature>
<dbReference type="InterPro" id="IPR022225">
    <property type="entry name" value="Phage_tail_fibre_N"/>
</dbReference>
<dbReference type="Pfam" id="PF12571">
    <property type="entry name" value="Phage_tail_fib"/>
    <property type="match status" value="1"/>
</dbReference>
<dbReference type="RefSeq" id="WP_265264644.1">
    <property type="nucleotide sequence ID" value="NZ_JAIHOM010000047.1"/>
</dbReference>
<evidence type="ECO:0000259" key="1">
    <source>
        <dbReference type="Pfam" id="PF12571"/>
    </source>
</evidence>
<dbReference type="InterPro" id="IPR054075">
    <property type="entry name" value="Gp53-like_C"/>
</dbReference>
<dbReference type="Proteomes" id="UP001526426">
    <property type="component" value="Unassembled WGS sequence"/>
</dbReference>
<keyword evidence="4" id="KW-1185">Reference proteome</keyword>
<feature type="domain" description="Putative tail fiber protein gp53-like C-terminal" evidence="2">
    <location>
        <begin position="284"/>
        <end position="366"/>
    </location>
</feature>
<dbReference type="EMBL" id="JAIHOM010000047">
    <property type="protein sequence ID" value="MCW6036826.1"/>
    <property type="molecule type" value="Genomic_DNA"/>
</dbReference>
<dbReference type="PANTHER" id="PTHR35191:SF1">
    <property type="entry name" value="PROPHAGE SIDE TAIL FIBER PROTEIN HOMOLOG STFQ-RELATED"/>
    <property type="match status" value="1"/>
</dbReference>
<comment type="caution">
    <text evidence="3">The sequence shown here is derived from an EMBL/GenBank/DDBJ whole genome shotgun (WGS) entry which is preliminary data.</text>
</comment>
<organism evidence="3 4">
    <name type="scientific">Spirulina subsalsa FACHB-351</name>
    <dbReference type="NCBI Taxonomy" id="234711"/>
    <lineage>
        <taxon>Bacteria</taxon>
        <taxon>Bacillati</taxon>
        <taxon>Cyanobacteriota</taxon>
        <taxon>Cyanophyceae</taxon>
        <taxon>Spirulinales</taxon>
        <taxon>Spirulinaceae</taxon>
        <taxon>Spirulina</taxon>
    </lineage>
</organism>
<dbReference type="Pfam" id="PF21882">
    <property type="entry name" value="Gp53-like_C"/>
    <property type="match status" value="1"/>
</dbReference>
<protein>
    <submittedName>
        <fullName evidence="3">Phage tail protein</fullName>
    </submittedName>
</protein>
<dbReference type="InterPro" id="IPR051934">
    <property type="entry name" value="Phage_Tail_Fiber_Structural"/>
</dbReference>
<dbReference type="PANTHER" id="PTHR35191">
    <property type="entry name" value="PROPHAGE SIDE TAIL FIBER PROTEIN HOMOLOG STFQ-RELATED"/>
    <property type="match status" value="1"/>
</dbReference>
<evidence type="ECO:0000259" key="2">
    <source>
        <dbReference type="Pfam" id="PF21882"/>
    </source>
</evidence>
<accession>A0ABT3L5N5</accession>
<reference evidence="3 4" key="1">
    <citation type="submission" date="2021-08" db="EMBL/GenBank/DDBJ databases">
        <title>Draft genome sequence of Spirulina subsalsa with high tolerance to salinity and hype-accumulation of phycocyanin.</title>
        <authorList>
            <person name="Pei H."/>
            <person name="Jiang L."/>
        </authorList>
    </citation>
    <scope>NUCLEOTIDE SEQUENCE [LARGE SCALE GENOMIC DNA]</scope>
    <source>
        <strain evidence="3 4">FACHB-351</strain>
    </source>
</reference>
<gene>
    <name evidence="3" type="ORF">K4A83_11210</name>
</gene>
<evidence type="ECO:0000313" key="3">
    <source>
        <dbReference type="EMBL" id="MCW6036826.1"/>
    </source>
</evidence>